<accession>A0A177DMJ4</accession>
<dbReference type="Proteomes" id="UP000077248">
    <property type="component" value="Unassembled WGS sequence"/>
</dbReference>
<dbReference type="VEuPathDB" id="FungiDB:CC77DRAFT_1009231"/>
<dbReference type="RefSeq" id="XP_018385792.1">
    <property type="nucleotide sequence ID" value="XM_018523582.1"/>
</dbReference>
<dbReference type="AlphaFoldDB" id="A0A177DMJ4"/>
<name>A0A177DMJ4_ALTAL</name>
<dbReference type="EMBL" id="KV441479">
    <property type="protein sequence ID" value="OAG20371.1"/>
    <property type="molecule type" value="Genomic_DNA"/>
</dbReference>
<dbReference type="OMA" id="MGEHESK"/>
<protein>
    <submittedName>
        <fullName evidence="1">Uncharacterized protein</fullName>
    </submittedName>
</protein>
<evidence type="ECO:0000313" key="2">
    <source>
        <dbReference type="Proteomes" id="UP000077248"/>
    </source>
</evidence>
<sequence>MTESADMIVHLSADMYQDQFDFIELVLDVTGSIESQSPNDVVRTQVQLLLSIVGRDLVKLHALVKVVNTKIESHWSWARTAAVKFYRALFDSIDQTLELEIVGDNSIMGADIAAKYILEATREFITKADWGSESVNVLGYSINLLRACSMGEHESKIAVHLGCSLLERMAQSLYLLFGENYDRFSIFAYEVVPLLDTADDGTRSSRVTGIFEALKGEDYERTDEQKAHLKQMCTVLGRYDLYRQPIQSTVKERAYGQEPVGLISPSDLEQKAATSLELFTTTLDWEGPTIDHLLKSTSKVMKMDAASSAQIATLNTIEIMLHSEHLFLHKNLQVLISFVLSVAPVLDGMAETRQSERLTTLLKDLSVYSGSQTVQNRDTINGLCRDLGRVFEDIAMQPTSDDFDDRELSKATSKLVID</sequence>
<evidence type="ECO:0000313" key="1">
    <source>
        <dbReference type="EMBL" id="OAG20371.1"/>
    </source>
</evidence>
<proteinExistence type="predicted"/>
<reference evidence="1 2" key="1">
    <citation type="submission" date="2016-05" db="EMBL/GenBank/DDBJ databases">
        <title>Comparative analysis of secretome profiles of manganese(II)-oxidizing ascomycete fungi.</title>
        <authorList>
            <consortium name="DOE Joint Genome Institute"/>
            <person name="Zeiner C.A."/>
            <person name="Purvine S.O."/>
            <person name="Zink E.M."/>
            <person name="Wu S."/>
            <person name="Pasa-Tolic L."/>
            <person name="Chaput D.L."/>
            <person name="Haridas S."/>
            <person name="Grigoriev I.V."/>
            <person name="Santelli C.M."/>
            <person name="Hansel C.M."/>
        </authorList>
    </citation>
    <scope>NUCLEOTIDE SEQUENCE [LARGE SCALE GENOMIC DNA]</scope>
    <source>
        <strain evidence="1 2">SRC1lrK2f</strain>
    </source>
</reference>
<gene>
    <name evidence="1" type="ORF">CC77DRAFT_1009231</name>
</gene>
<dbReference type="GeneID" id="29109176"/>
<keyword evidence="2" id="KW-1185">Reference proteome</keyword>
<organism evidence="1 2">
    <name type="scientific">Alternaria alternata</name>
    <name type="common">Alternaria rot fungus</name>
    <name type="synonym">Torula alternata</name>
    <dbReference type="NCBI Taxonomy" id="5599"/>
    <lineage>
        <taxon>Eukaryota</taxon>
        <taxon>Fungi</taxon>
        <taxon>Dikarya</taxon>
        <taxon>Ascomycota</taxon>
        <taxon>Pezizomycotina</taxon>
        <taxon>Dothideomycetes</taxon>
        <taxon>Pleosporomycetidae</taxon>
        <taxon>Pleosporales</taxon>
        <taxon>Pleosporineae</taxon>
        <taxon>Pleosporaceae</taxon>
        <taxon>Alternaria</taxon>
        <taxon>Alternaria sect. Alternaria</taxon>
        <taxon>Alternaria alternata complex</taxon>
    </lineage>
</organism>
<dbReference type="KEGG" id="aalt:CC77DRAFT_1009231"/>